<keyword evidence="1" id="KW-0812">Transmembrane</keyword>
<keyword evidence="1" id="KW-1133">Transmembrane helix</keyword>
<comment type="caution">
    <text evidence="2">The sequence shown here is derived from an EMBL/GenBank/DDBJ whole genome shotgun (WGS) entry which is preliminary data.</text>
</comment>
<evidence type="ECO:0000313" key="3">
    <source>
        <dbReference type="Proteomes" id="UP000293846"/>
    </source>
</evidence>
<proteinExistence type="predicted"/>
<protein>
    <submittedName>
        <fullName evidence="2">2-acyl-glycerophospho-ethanolamine acyltransferase</fullName>
    </submittedName>
</protein>
<reference evidence="2 3" key="1">
    <citation type="submission" date="2019-03" db="EMBL/GenBank/DDBJ databases">
        <authorList>
            <person name="Jensen L."/>
            <person name="Storgaard J."/>
            <person name="Sulaj E."/>
            <person name="Schramm A."/>
            <person name="Marshall I.P.G."/>
        </authorList>
    </citation>
    <scope>NUCLEOTIDE SEQUENCE [LARGE SCALE GENOMIC DNA]</scope>
    <source>
        <strain evidence="2 3">2017H2G3</strain>
    </source>
</reference>
<keyword evidence="3" id="KW-1185">Reference proteome</keyword>
<keyword evidence="2" id="KW-0808">Transferase</keyword>
<feature type="transmembrane region" description="Helical" evidence="1">
    <location>
        <begin position="12"/>
        <end position="30"/>
    </location>
</feature>
<dbReference type="EMBL" id="SJTH01000012">
    <property type="protein sequence ID" value="TCJ03980.1"/>
    <property type="molecule type" value="Genomic_DNA"/>
</dbReference>
<dbReference type="OrthoDB" id="2942374at2"/>
<organism evidence="2 3">
    <name type="scientific">Cytobacillus praedii</name>
    <dbReference type="NCBI Taxonomy" id="1742358"/>
    <lineage>
        <taxon>Bacteria</taxon>
        <taxon>Bacillati</taxon>
        <taxon>Bacillota</taxon>
        <taxon>Bacilli</taxon>
        <taxon>Bacillales</taxon>
        <taxon>Bacillaceae</taxon>
        <taxon>Cytobacillus</taxon>
    </lineage>
</organism>
<sequence length="105" mass="12052">MERKNLRVFTKISFFIAMNTIITIPISSYISSKTSNDTIESILGIFKFLTFYASVFGIPLSIVSMFSKENFARRIFSLIVNLAPISILVYAFLIEFMDEFFQTPP</sequence>
<keyword evidence="2" id="KW-0012">Acyltransferase</keyword>
<name>A0A4R1AUJ3_9BACI</name>
<dbReference type="AlphaFoldDB" id="A0A4R1AUJ3"/>
<feature type="transmembrane region" description="Helical" evidence="1">
    <location>
        <begin position="42"/>
        <end position="63"/>
    </location>
</feature>
<feature type="transmembrane region" description="Helical" evidence="1">
    <location>
        <begin position="75"/>
        <end position="94"/>
    </location>
</feature>
<accession>A0A4R1AUJ3</accession>
<dbReference type="Proteomes" id="UP000293846">
    <property type="component" value="Unassembled WGS sequence"/>
</dbReference>
<evidence type="ECO:0000313" key="2">
    <source>
        <dbReference type="EMBL" id="TCJ03980.1"/>
    </source>
</evidence>
<evidence type="ECO:0000256" key="1">
    <source>
        <dbReference type="SAM" id="Phobius"/>
    </source>
</evidence>
<keyword evidence="1" id="KW-0472">Membrane</keyword>
<gene>
    <name evidence="2" type="ORF">E0Y62_12195</name>
</gene>
<dbReference type="GO" id="GO:0016746">
    <property type="term" value="F:acyltransferase activity"/>
    <property type="evidence" value="ECO:0007669"/>
    <property type="project" value="UniProtKB-KW"/>
</dbReference>